<dbReference type="Gene3D" id="3.40.50.1820">
    <property type="entry name" value="alpha/beta hydrolase"/>
    <property type="match status" value="1"/>
</dbReference>
<dbReference type="GO" id="GO:0016787">
    <property type="term" value="F:hydrolase activity"/>
    <property type="evidence" value="ECO:0007669"/>
    <property type="project" value="UniProtKB-KW"/>
</dbReference>
<sequence length="331" mass="34833">MPRPPYDPELLVMVPEQEIPPFTRELLDAMRSAPAPGIAELESALARTGVRHEERTVPGPSGGITLSIFTPPVPRPGMPAMYSIHGGGMIAGDRFGGLDAFGFIDWVAEFGMVLISPEYHLAPEVQGTALTEDCHAGLAWTVEHAAELGVDPARIVLAGFSGGGGLAAGTALLNRDRGGQAPLAQLLICPQLDDRGQTVSARQFSRANGARRGLTTEHIAFAWDMVLGEGHSDASPDPTAVPARAPDLSGLPQAYIDAGSAEVFRDEAVQYATRLWAAGGQAELHIWAGGWHGFEQAGTAEISVAAQAARKSWMRRVLSAQQGAGPPAARS</sequence>
<gene>
    <name evidence="3" type="ORF">JKJ07_39930</name>
</gene>
<comment type="caution">
    <text evidence="3">The sequence shown here is derived from an EMBL/GenBank/DDBJ whole genome shotgun (WGS) entry which is preliminary data.</text>
</comment>
<keyword evidence="1 3" id="KW-0378">Hydrolase</keyword>
<reference evidence="3 4" key="1">
    <citation type="submission" date="2021-01" db="EMBL/GenBank/DDBJ databases">
        <title>Actinoplanes sp. nov. LDG1-01 isolated from lichen.</title>
        <authorList>
            <person name="Saeng-In P."/>
            <person name="Phongsopitanun W."/>
            <person name="Kanchanasin P."/>
            <person name="Yuki M."/>
            <person name="Kudo T."/>
            <person name="Ohkuma M."/>
            <person name="Tanasupawat S."/>
        </authorList>
    </citation>
    <scope>NUCLEOTIDE SEQUENCE [LARGE SCALE GENOMIC DNA]</scope>
    <source>
        <strain evidence="3 4">LDG1-01</strain>
    </source>
</reference>
<keyword evidence="4" id="KW-1185">Reference proteome</keyword>
<dbReference type="InterPro" id="IPR050300">
    <property type="entry name" value="GDXG_lipolytic_enzyme"/>
</dbReference>
<accession>A0ABS1W179</accession>
<dbReference type="InterPro" id="IPR013094">
    <property type="entry name" value="AB_hydrolase_3"/>
</dbReference>
<dbReference type="Pfam" id="PF07859">
    <property type="entry name" value="Abhydrolase_3"/>
    <property type="match status" value="1"/>
</dbReference>
<dbReference type="Proteomes" id="UP000598996">
    <property type="component" value="Unassembled WGS sequence"/>
</dbReference>
<feature type="domain" description="Alpha/beta hydrolase fold-3" evidence="2">
    <location>
        <begin position="83"/>
        <end position="295"/>
    </location>
</feature>
<protein>
    <submittedName>
        <fullName evidence="3">Alpha/beta hydrolase fold domain-containing protein</fullName>
    </submittedName>
</protein>
<proteinExistence type="predicted"/>
<dbReference type="PANTHER" id="PTHR48081">
    <property type="entry name" value="AB HYDROLASE SUPERFAMILY PROTEIN C4A8.06C"/>
    <property type="match status" value="1"/>
</dbReference>
<dbReference type="InterPro" id="IPR029058">
    <property type="entry name" value="AB_hydrolase_fold"/>
</dbReference>
<dbReference type="SUPFAM" id="SSF53474">
    <property type="entry name" value="alpha/beta-Hydrolases"/>
    <property type="match status" value="1"/>
</dbReference>
<evidence type="ECO:0000313" key="4">
    <source>
        <dbReference type="Proteomes" id="UP000598996"/>
    </source>
</evidence>
<dbReference type="EMBL" id="JAENHO010000014">
    <property type="protein sequence ID" value="MBL7260482.1"/>
    <property type="molecule type" value="Genomic_DNA"/>
</dbReference>
<evidence type="ECO:0000259" key="2">
    <source>
        <dbReference type="Pfam" id="PF07859"/>
    </source>
</evidence>
<evidence type="ECO:0000256" key="1">
    <source>
        <dbReference type="ARBA" id="ARBA00022801"/>
    </source>
</evidence>
<dbReference type="PANTHER" id="PTHR48081:SF8">
    <property type="entry name" value="ALPHA_BETA HYDROLASE FOLD-3 DOMAIN-CONTAINING PROTEIN-RELATED"/>
    <property type="match status" value="1"/>
</dbReference>
<organism evidence="3 4">
    <name type="scientific">Paractinoplanes lichenicola</name>
    <dbReference type="NCBI Taxonomy" id="2802976"/>
    <lineage>
        <taxon>Bacteria</taxon>
        <taxon>Bacillati</taxon>
        <taxon>Actinomycetota</taxon>
        <taxon>Actinomycetes</taxon>
        <taxon>Micromonosporales</taxon>
        <taxon>Micromonosporaceae</taxon>
        <taxon>Paractinoplanes</taxon>
    </lineage>
</organism>
<name>A0ABS1W179_9ACTN</name>
<evidence type="ECO:0000313" key="3">
    <source>
        <dbReference type="EMBL" id="MBL7260482.1"/>
    </source>
</evidence>